<dbReference type="SUPFAM" id="SSF47413">
    <property type="entry name" value="lambda repressor-like DNA-binding domains"/>
    <property type="match status" value="1"/>
</dbReference>
<organism evidence="5 6">
    <name type="scientific">Actinomycetospora atypica</name>
    <dbReference type="NCBI Taxonomy" id="1290095"/>
    <lineage>
        <taxon>Bacteria</taxon>
        <taxon>Bacillati</taxon>
        <taxon>Actinomycetota</taxon>
        <taxon>Actinomycetes</taxon>
        <taxon>Pseudonocardiales</taxon>
        <taxon>Pseudonocardiaceae</taxon>
        <taxon>Actinomycetospora</taxon>
    </lineage>
</organism>
<dbReference type="InterPro" id="IPR028082">
    <property type="entry name" value="Peripla_BP_I"/>
</dbReference>
<dbReference type="PROSITE" id="PS00356">
    <property type="entry name" value="HTH_LACI_1"/>
    <property type="match status" value="1"/>
</dbReference>
<evidence type="ECO:0000256" key="2">
    <source>
        <dbReference type="ARBA" id="ARBA00023125"/>
    </source>
</evidence>
<evidence type="ECO:0000256" key="1">
    <source>
        <dbReference type="ARBA" id="ARBA00023015"/>
    </source>
</evidence>
<gene>
    <name evidence="5" type="ORF">ACFPBZ_27795</name>
</gene>
<dbReference type="CDD" id="cd01392">
    <property type="entry name" value="HTH_LacI"/>
    <property type="match status" value="1"/>
</dbReference>
<proteinExistence type="predicted"/>
<dbReference type="Pfam" id="PF13377">
    <property type="entry name" value="Peripla_BP_3"/>
    <property type="match status" value="1"/>
</dbReference>
<dbReference type="Gene3D" id="1.10.260.40">
    <property type="entry name" value="lambda repressor-like DNA-binding domains"/>
    <property type="match status" value="1"/>
</dbReference>
<sequence>MAHDPSGETPRGGPGRRAGLDDVARLAGVSASTASRALSNHPQVAASTRDRVLAAAADLHYVASPEASRLAGGASRARVAVVVPHLSRWFFGTVLEGLEAGLRGADVDLLLFLVGDVDDRRAFFEHLPARRRVDAAVVVGFEVDEAEQERLRVLGVHVVSVGGAREPFPSVTVDDHRAGRQAVDHLVHLGHRRIAMLAAHDPADRGPERRSAAYRDALADVGLAPDDDLLVRVEFGGPGGADGMGRLLGLRHPPTAVFAYSDEIAAGAVRTLRRAGLRVGGDVSVIGVDDHPVAEVLDLTTVAQPVREQGTAAGRMVRALLDGRGPADVPSEVLPTRLVLRGTTAPPTGVGAR</sequence>
<dbReference type="SMART" id="SM00354">
    <property type="entry name" value="HTH_LACI"/>
    <property type="match status" value="1"/>
</dbReference>
<dbReference type="PROSITE" id="PS50932">
    <property type="entry name" value="HTH_LACI_2"/>
    <property type="match status" value="1"/>
</dbReference>
<dbReference type="InterPro" id="IPR046335">
    <property type="entry name" value="LacI/GalR-like_sensor"/>
</dbReference>
<dbReference type="InterPro" id="IPR010982">
    <property type="entry name" value="Lambda_DNA-bd_dom_sf"/>
</dbReference>
<protein>
    <submittedName>
        <fullName evidence="5">LacI family DNA-binding transcriptional regulator</fullName>
    </submittedName>
</protein>
<reference evidence="6" key="1">
    <citation type="journal article" date="2019" name="Int. J. Syst. Evol. Microbiol.">
        <title>The Global Catalogue of Microorganisms (GCM) 10K type strain sequencing project: providing services to taxonomists for standard genome sequencing and annotation.</title>
        <authorList>
            <consortium name="The Broad Institute Genomics Platform"/>
            <consortium name="The Broad Institute Genome Sequencing Center for Infectious Disease"/>
            <person name="Wu L."/>
            <person name="Ma J."/>
        </authorList>
    </citation>
    <scope>NUCLEOTIDE SEQUENCE [LARGE SCALE GENOMIC DNA]</scope>
    <source>
        <strain evidence="6">CGMCC 4.7093</strain>
    </source>
</reference>
<dbReference type="Gene3D" id="3.40.50.2300">
    <property type="match status" value="2"/>
</dbReference>
<keyword evidence="6" id="KW-1185">Reference proteome</keyword>
<dbReference type="RefSeq" id="WP_378039360.1">
    <property type="nucleotide sequence ID" value="NZ_JBHSIV010000055.1"/>
</dbReference>
<accession>A0ABV9YW64</accession>
<keyword evidence="2 5" id="KW-0238">DNA-binding</keyword>
<evidence type="ECO:0000313" key="6">
    <source>
        <dbReference type="Proteomes" id="UP001595947"/>
    </source>
</evidence>
<name>A0ABV9YW64_9PSEU</name>
<evidence type="ECO:0000313" key="5">
    <source>
        <dbReference type="EMBL" id="MFC5066043.1"/>
    </source>
</evidence>
<dbReference type="Proteomes" id="UP001595947">
    <property type="component" value="Unassembled WGS sequence"/>
</dbReference>
<dbReference type="GO" id="GO:0003677">
    <property type="term" value="F:DNA binding"/>
    <property type="evidence" value="ECO:0007669"/>
    <property type="project" value="UniProtKB-KW"/>
</dbReference>
<keyword evidence="1" id="KW-0805">Transcription regulation</keyword>
<dbReference type="PANTHER" id="PTHR30146">
    <property type="entry name" value="LACI-RELATED TRANSCRIPTIONAL REPRESSOR"/>
    <property type="match status" value="1"/>
</dbReference>
<evidence type="ECO:0000259" key="4">
    <source>
        <dbReference type="PROSITE" id="PS50932"/>
    </source>
</evidence>
<dbReference type="Pfam" id="PF00356">
    <property type="entry name" value="LacI"/>
    <property type="match status" value="1"/>
</dbReference>
<dbReference type="PANTHER" id="PTHR30146:SF109">
    <property type="entry name" value="HTH-TYPE TRANSCRIPTIONAL REGULATOR GALS"/>
    <property type="match status" value="1"/>
</dbReference>
<evidence type="ECO:0000256" key="3">
    <source>
        <dbReference type="ARBA" id="ARBA00023163"/>
    </source>
</evidence>
<dbReference type="SUPFAM" id="SSF53822">
    <property type="entry name" value="Periplasmic binding protein-like I"/>
    <property type="match status" value="1"/>
</dbReference>
<dbReference type="CDD" id="cd06267">
    <property type="entry name" value="PBP1_LacI_sugar_binding-like"/>
    <property type="match status" value="1"/>
</dbReference>
<dbReference type="EMBL" id="JBHSIV010000055">
    <property type="protein sequence ID" value="MFC5066043.1"/>
    <property type="molecule type" value="Genomic_DNA"/>
</dbReference>
<keyword evidence="3" id="KW-0804">Transcription</keyword>
<comment type="caution">
    <text evidence="5">The sequence shown here is derived from an EMBL/GenBank/DDBJ whole genome shotgun (WGS) entry which is preliminary data.</text>
</comment>
<dbReference type="InterPro" id="IPR000843">
    <property type="entry name" value="HTH_LacI"/>
</dbReference>
<feature type="domain" description="HTH lacI-type" evidence="4">
    <location>
        <begin position="18"/>
        <end position="72"/>
    </location>
</feature>